<accession>A0A7M4DF20</accession>
<dbReference type="SUPFAM" id="SSF54593">
    <property type="entry name" value="Glyoxalase/Bleomycin resistance protein/Dihydroxybiphenyl dioxygenase"/>
    <property type="match status" value="1"/>
</dbReference>
<comment type="caution">
    <text evidence="2">The sequence shown here is derived from an EMBL/GenBank/DDBJ whole genome shotgun (WGS) entry which is preliminary data.</text>
</comment>
<evidence type="ECO:0000259" key="1">
    <source>
        <dbReference type="Pfam" id="PF18029"/>
    </source>
</evidence>
<name>A0A7M4DF20_9MICO</name>
<protein>
    <recommendedName>
        <fullName evidence="1">Glyoxalase-like domain-containing protein</fullName>
    </recommendedName>
</protein>
<dbReference type="AlphaFoldDB" id="A0A7M4DF20"/>
<keyword evidence="3" id="KW-1185">Reference proteome</keyword>
<sequence length="127" mass="13703">MHRSRIGVVLIDHPADLYPDAARFWAAATGGPATGAPPPENPYEHLASLGGDVSLVLQRTGRGTPSRVHLDIETDDVPAETSRLLALGAQVVVEHEEYRILADPGGLVFCIVPVQTKDFAERATIWQ</sequence>
<evidence type="ECO:0000313" key="3">
    <source>
        <dbReference type="Proteomes" id="UP000419743"/>
    </source>
</evidence>
<dbReference type="Pfam" id="PF18029">
    <property type="entry name" value="Glyoxalase_6"/>
    <property type="match status" value="1"/>
</dbReference>
<dbReference type="Gene3D" id="3.10.180.10">
    <property type="entry name" value="2,3-Dihydroxybiphenyl 1,2-Dioxygenase, domain 1"/>
    <property type="match status" value="1"/>
</dbReference>
<reference evidence="2 3" key="1">
    <citation type="submission" date="2019-11" db="EMBL/GenBank/DDBJ databases">
        <authorList>
            <person name="Criscuolo A."/>
        </authorList>
    </citation>
    <scope>NUCLEOTIDE SEQUENCE [LARGE SCALE GENOMIC DNA]</scope>
    <source>
        <strain evidence="2">CIP111667</strain>
    </source>
</reference>
<dbReference type="InterPro" id="IPR041581">
    <property type="entry name" value="Glyoxalase_6"/>
</dbReference>
<evidence type="ECO:0000313" key="2">
    <source>
        <dbReference type="EMBL" id="VZO35513.1"/>
    </source>
</evidence>
<feature type="domain" description="Glyoxalase-like" evidence="1">
    <location>
        <begin position="19"/>
        <end position="112"/>
    </location>
</feature>
<dbReference type="EMBL" id="CACRYJ010000011">
    <property type="protein sequence ID" value="VZO35513.1"/>
    <property type="molecule type" value="Genomic_DNA"/>
</dbReference>
<dbReference type="Proteomes" id="UP000419743">
    <property type="component" value="Unassembled WGS sequence"/>
</dbReference>
<dbReference type="InterPro" id="IPR029068">
    <property type="entry name" value="Glyas_Bleomycin-R_OHBP_Dase"/>
</dbReference>
<dbReference type="RefSeq" id="WP_156739320.1">
    <property type="nucleotide sequence ID" value="NZ_CACRYJ010000011.1"/>
</dbReference>
<dbReference type="CDD" id="cd06587">
    <property type="entry name" value="VOC"/>
    <property type="match status" value="1"/>
</dbReference>
<proteinExistence type="predicted"/>
<organism evidence="2 3">
    <name type="scientific">Occultella aeris</name>
    <dbReference type="NCBI Taxonomy" id="2761496"/>
    <lineage>
        <taxon>Bacteria</taxon>
        <taxon>Bacillati</taxon>
        <taxon>Actinomycetota</taxon>
        <taxon>Actinomycetes</taxon>
        <taxon>Micrococcales</taxon>
        <taxon>Ruaniaceae</taxon>
        <taxon>Occultella</taxon>
    </lineage>
</organism>
<gene>
    <name evidence="2" type="ORF">HALOF300_00711</name>
</gene>